<reference evidence="1 2" key="1">
    <citation type="submission" date="2020-02" db="EMBL/GenBank/DDBJ databases">
        <title>Draft genome sequence of Haematococcus lacustris strain NIES-144.</title>
        <authorList>
            <person name="Morimoto D."/>
            <person name="Nakagawa S."/>
            <person name="Yoshida T."/>
            <person name="Sawayama S."/>
        </authorList>
    </citation>
    <scope>NUCLEOTIDE SEQUENCE [LARGE SCALE GENOMIC DNA]</scope>
    <source>
        <strain evidence="1 2">NIES-144</strain>
    </source>
</reference>
<dbReference type="AlphaFoldDB" id="A0A699YK50"/>
<proteinExistence type="predicted"/>
<dbReference type="Proteomes" id="UP000485058">
    <property type="component" value="Unassembled WGS sequence"/>
</dbReference>
<dbReference type="Gene3D" id="3.30.70.1230">
    <property type="entry name" value="Nucleotide cyclase"/>
    <property type="match status" value="1"/>
</dbReference>
<accession>A0A699YK50</accession>
<keyword evidence="2" id="KW-1185">Reference proteome</keyword>
<name>A0A699YK50_HAELA</name>
<organism evidence="1 2">
    <name type="scientific">Haematococcus lacustris</name>
    <name type="common">Green alga</name>
    <name type="synonym">Haematococcus pluvialis</name>
    <dbReference type="NCBI Taxonomy" id="44745"/>
    <lineage>
        <taxon>Eukaryota</taxon>
        <taxon>Viridiplantae</taxon>
        <taxon>Chlorophyta</taxon>
        <taxon>core chlorophytes</taxon>
        <taxon>Chlorophyceae</taxon>
        <taxon>CS clade</taxon>
        <taxon>Chlamydomonadales</taxon>
        <taxon>Haematococcaceae</taxon>
        <taxon>Haematococcus</taxon>
    </lineage>
</organism>
<dbReference type="SUPFAM" id="SSF55073">
    <property type="entry name" value="Nucleotide cyclase"/>
    <property type="match status" value="1"/>
</dbReference>
<evidence type="ECO:0000313" key="1">
    <source>
        <dbReference type="EMBL" id="GFH10470.1"/>
    </source>
</evidence>
<dbReference type="InterPro" id="IPR029787">
    <property type="entry name" value="Nucleotide_cyclase"/>
</dbReference>
<evidence type="ECO:0000313" key="2">
    <source>
        <dbReference type="Proteomes" id="UP000485058"/>
    </source>
</evidence>
<comment type="caution">
    <text evidence="1">The sequence shown here is derived from an EMBL/GenBank/DDBJ whole genome shotgun (WGS) entry which is preliminary data.</text>
</comment>
<gene>
    <name evidence="1" type="ORF">HaLaN_05788</name>
</gene>
<sequence>MPQLLHQLPGHGGQQPALLPAGTTDPGYLVELSGGLCLAAFLSPAAALLWALQLRADLLEAPWQEELLAHELCEEVAVAQAVDVQPELHPLRPRQEEEAATPQPISNAASLRSEGTGPGPCKLLPVTAEVMSVLFRGPRLKVGVDVGRVHADINPMTARMTYRQGAAPGQGVRVAALSQAPGKRLQPCCSQGQLCTP</sequence>
<dbReference type="EMBL" id="BLLF01000318">
    <property type="protein sequence ID" value="GFH10470.1"/>
    <property type="molecule type" value="Genomic_DNA"/>
</dbReference>
<protein>
    <submittedName>
        <fullName evidence="1">Guanylate cyclase domain-containing protein</fullName>
    </submittedName>
</protein>